<evidence type="ECO:0000313" key="2">
    <source>
        <dbReference type="Proteomes" id="UP000681967"/>
    </source>
</evidence>
<dbReference type="Proteomes" id="UP000681967">
    <property type="component" value="Unassembled WGS sequence"/>
</dbReference>
<gene>
    <name evidence="1" type="ORF">BYL167_LOCUS20647</name>
</gene>
<evidence type="ECO:0000313" key="1">
    <source>
        <dbReference type="EMBL" id="CAF4133090.1"/>
    </source>
</evidence>
<protein>
    <recommendedName>
        <fullName evidence="3">MULE transposase domain-containing protein</fullName>
    </recommendedName>
</protein>
<reference evidence="1" key="1">
    <citation type="submission" date="2021-02" db="EMBL/GenBank/DDBJ databases">
        <authorList>
            <person name="Nowell W R."/>
        </authorList>
    </citation>
    <scope>NUCLEOTIDE SEQUENCE</scope>
</reference>
<name>A0A8S2R1K6_9BILA</name>
<dbReference type="EMBL" id="CAJOBH010009140">
    <property type="protein sequence ID" value="CAF4133090.1"/>
    <property type="molecule type" value="Genomic_DNA"/>
</dbReference>
<sequence>MLWLTSYENDQIIQTLGDHNHEPVHSARALVEAHTTINNAAKKPINTSHDIVADSISKLSDHAVASLPNLQNLKRTVQQILKRLQNPLPLPENRNSLVIDSLFTKTNGNHTFLQHDSDPIDQCLLIFSTKKQLKMLETFLTTNAVIPTFDEIKAQFPMESEPVLKYCKENYISIGTGSSRSRKMPKFDISLLNVNNNIMQGKHRANTVIEGCNNTFSSLMGCSSLNFWKFIKGLKKEQSFVDAQVIQTDTDTRQARKRDQIRRETHILNLLNVRTTTNYMKKFWL</sequence>
<comment type="caution">
    <text evidence="1">The sequence shown here is derived from an EMBL/GenBank/DDBJ whole genome shotgun (WGS) entry which is preliminary data.</text>
</comment>
<evidence type="ECO:0008006" key="3">
    <source>
        <dbReference type="Google" id="ProtNLM"/>
    </source>
</evidence>
<proteinExistence type="predicted"/>
<dbReference type="AlphaFoldDB" id="A0A8S2R1K6"/>
<organism evidence="1 2">
    <name type="scientific">Rotaria magnacalcarata</name>
    <dbReference type="NCBI Taxonomy" id="392030"/>
    <lineage>
        <taxon>Eukaryota</taxon>
        <taxon>Metazoa</taxon>
        <taxon>Spiralia</taxon>
        <taxon>Gnathifera</taxon>
        <taxon>Rotifera</taxon>
        <taxon>Eurotatoria</taxon>
        <taxon>Bdelloidea</taxon>
        <taxon>Philodinida</taxon>
        <taxon>Philodinidae</taxon>
        <taxon>Rotaria</taxon>
    </lineage>
</organism>
<accession>A0A8S2R1K6</accession>